<evidence type="ECO:0000259" key="5">
    <source>
        <dbReference type="Pfam" id="PF02894"/>
    </source>
</evidence>
<dbReference type="Gene3D" id="3.40.50.720">
    <property type="entry name" value="NAD(P)-binding Rossmann-like Domain"/>
    <property type="match status" value="1"/>
</dbReference>
<feature type="domain" description="Gfo/Idh/MocA-like oxidoreductase C-terminal" evidence="5">
    <location>
        <begin position="135"/>
        <end position="343"/>
    </location>
</feature>
<evidence type="ECO:0000256" key="3">
    <source>
        <dbReference type="SAM" id="MobiDB-lite"/>
    </source>
</evidence>
<dbReference type="SUPFAM" id="SSF55347">
    <property type="entry name" value="Glyceraldehyde-3-phosphate dehydrogenase-like, C-terminal domain"/>
    <property type="match status" value="1"/>
</dbReference>
<dbReference type="SUPFAM" id="SSF51735">
    <property type="entry name" value="NAD(P)-binding Rossmann-fold domains"/>
    <property type="match status" value="1"/>
</dbReference>
<dbReference type="InterPro" id="IPR036291">
    <property type="entry name" value="NAD(P)-bd_dom_sf"/>
</dbReference>
<protein>
    <submittedName>
        <fullName evidence="6">Dehydrogenase</fullName>
    </submittedName>
</protein>
<dbReference type="Pfam" id="PF01408">
    <property type="entry name" value="GFO_IDH_MocA"/>
    <property type="match status" value="1"/>
</dbReference>
<dbReference type="Gene3D" id="3.30.360.10">
    <property type="entry name" value="Dihydrodipicolinate Reductase, domain 2"/>
    <property type="match status" value="1"/>
</dbReference>
<comment type="similarity">
    <text evidence="1">Belongs to the Gfo/Idh/MocA family.</text>
</comment>
<dbReference type="Proteomes" id="UP001254759">
    <property type="component" value="Unassembled WGS sequence"/>
</dbReference>
<dbReference type="NCBIfam" id="NF008607">
    <property type="entry name" value="PRK11579.1"/>
    <property type="match status" value="1"/>
</dbReference>
<dbReference type="InterPro" id="IPR004104">
    <property type="entry name" value="Gfo/Idh/MocA-like_OxRdtase_C"/>
</dbReference>
<evidence type="ECO:0000256" key="1">
    <source>
        <dbReference type="ARBA" id="ARBA00010928"/>
    </source>
</evidence>
<keyword evidence="7" id="KW-1185">Reference proteome</keyword>
<dbReference type="RefSeq" id="WP_310095266.1">
    <property type="nucleotide sequence ID" value="NZ_JAVDTT010000004.1"/>
</dbReference>
<dbReference type="InterPro" id="IPR051317">
    <property type="entry name" value="Gfo/Idh/MocA_oxidoreduct"/>
</dbReference>
<sequence length="349" mass="38237">MQRILNVALVGYGFVGKVFHAPLIAHTPGLRLRSVVSSDAGKVHADHAEVRVIGDAEVAFADPDIDLVVIAAPNTAHAPLAEAALAQGKHVVVDKPFTVTLEEARQIVAHAARAQRIVSVFQNRRWDADFLTVQKLIVQNALGEVAEFHSHFDRYRPVVADRWRERDQPGSGVWYDLGPHLLDQALQLFGMPEAISADIALQRDGAQTADYFHVLLRYPTLRVVLHAGALVAAHGPRFAVHGTRGSYIKHGMDPQEEALRSGQVPGQAAWGKDPQPGTLRLGTQEEARAEVVESVRGDYLRYYALLRDAILQGNAPPVTTAQALQVMSMLEFGMRSSAERREIACTPID</sequence>
<gene>
    <name evidence="6" type="ORF">J2W94_003068</name>
</gene>
<evidence type="ECO:0000313" key="7">
    <source>
        <dbReference type="Proteomes" id="UP001254759"/>
    </source>
</evidence>
<dbReference type="Pfam" id="PF02894">
    <property type="entry name" value="GFO_IDH_MocA_C"/>
    <property type="match status" value="1"/>
</dbReference>
<evidence type="ECO:0000313" key="6">
    <source>
        <dbReference type="EMBL" id="MDR6842763.1"/>
    </source>
</evidence>
<evidence type="ECO:0000256" key="2">
    <source>
        <dbReference type="ARBA" id="ARBA00023002"/>
    </source>
</evidence>
<organism evidence="6 7">
    <name type="scientific">Pseudoxanthomonas sacheonensis</name>
    <dbReference type="NCBI Taxonomy" id="443615"/>
    <lineage>
        <taxon>Bacteria</taxon>
        <taxon>Pseudomonadati</taxon>
        <taxon>Pseudomonadota</taxon>
        <taxon>Gammaproteobacteria</taxon>
        <taxon>Lysobacterales</taxon>
        <taxon>Lysobacteraceae</taxon>
        <taxon>Pseudoxanthomonas</taxon>
    </lineage>
</organism>
<accession>A0ABU1RVE8</accession>
<evidence type="ECO:0000259" key="4">
    <source>
        <dbReference type="Pfam" id="PF01408"/>
    </source>
</evidence>
<reference evidence="6 7" key="1">
    <citation type="submission" date="2023-07" db="EMBL/GenBank/DDBJ databases">
        <title>Sorghum-associated microbial communities from plants grown in Nebraska, USA.</title>
        <authorList>
            <person name="Schachtman D."/>
        </authorList>
    </citation>
    <scope>NUCLEOTIDE SEQUENCE [LARGE SCALE GENOMIC DNA]</scope>
    <source>
        <strain evidence="6 7">BE107</strain>
    </source>
</reference>
<dbReference type="PANTHER" id="PTHR43708">
    <property type="entry name" value="CONSERVED EXPRESSED OXIDOREDUCTASE (EUROFUNG)"/>
    <property type="match status" value="1"/>
</dbReference>
<feature type="region of interest" description="Disordered" evidence="3">
    <location>
        <begin position="259"/>
        <end position="279"/>
    </location>
</feature>
<dbReference type="PANTHER" id="PTHR43708:SF5">
    <property type="entry name" value="CONSERVED EXPRESSED OXIDOREDUCTASE (EUROFUNG)-RELATED"/>
    <property type="match status" value="1"/>
</dbReference>
<comment type="caution">
    <text evidence="6">The sequence shown here is derived from an EMBL/GenBank/DDBJ whole genome shotgun (WGS) entry which is preliminary data.</text>
</comment>
<name>A0ABU1RVE8_9GAMM</name>
<proteinExistence type="inferred from homology"/>
<keyword evidence="2" id="KW-0560">Oxidoreductase</keyword>
<dbReference type="EMBL" id="JAVDTT010000004">
    <property type="protein sequence ID" value="MDR6842763.1"/>
    <property type="molecule type" value="Genomic_DNA"/>
</dbReference>
<feature type="domain" description="Gfo/Idh/MocA-like oxidoreductase N-terminal" evidence="4">
    <location>
        <begin position="5"/>
        <end position="120"/>
    </location>
</feature>
<dbReference type="InterPro" id="IPR000683">
    <property type="entry name" value="Gfo/Idh/MocA-like_OxRdtase_N"/>
</dbReference>